<accession>A0ABX7BH09</accession>
<protein>
    <submittedName>
        <fullName evidence="2">Uncharacterized protein</fullName>
    </submittedName>
</protein>
<keyword evidence="3" id="KW-1185">Reference proteome</keyword>
<evidence type="ECO:0000256" key="1">
    <source>
        <dbReference type="SAM" id="Phobius"/>
    </source>
</evidence>
<dbReference type="EMBL" id="CP067422">
    <property type="protein sequence ID" value="QQP93644.1"/>
    <property type="molecule type" value="Genomic_DNA"/>
</dbReference>
<sequence>MVPLIIPPCWLLCRRWGYPPALSLWLVVPYFGLVVFLMILLQPRRAARSAGSA</sequence>
<gene>
    <name evidence="2" type="ORF">IGS68_32000</name>
</gene>
<keyword evidence="1" id="KW-1133">Transmembrane helix</keyword>
<evidence type="ECO:0000313" key="3">
    <source>
        <dbReference type="Proteomes" id="UP000595197"/>
    </source>
</evidence>
<feature type="transmembrane region" description="Helical" evidence="1">
    <location>
        <begin position="20"/>
        <end position="41"/>
    </location>
</feature>
<geneLocation type="plasmid" evidence="2 3">
    <name>pTT6-2</name>
</geneLocation>
<dbReference type="Proteomes" id="UP000595197">
    <property type="component" value="Plasmid pTT6-2"/>
</dbReference>
<proteinExistence type="predicted"/>
<keyword evidence="2" id="KW-0614">Plasmid</keyword>
<organism evidence="2 3">
    <name type="scientific">Skermanella cutis</name>
    <dbReference type="NCBI Taxonomy" id="2775420"/>
    <lineage>
        <taxon>Bacteria</taxon>
        <taxon>Pseudomonadati</taxon>
        <taxon>Pseudomonadota</taxon>
        <taxon>Alphaproteobacteria</taxon>
        <taxon>Rhodospirillales</taxon>
        <taxon>Azospirillaceae</taxon>
        <taxon>Skermanella</taxon>
    </lineage>
</organism>
<reference evidence="2" key="1">
    <citation type="submission" date="2021-02" db="EMBL/GenBank/DDBJ databases">
        <title>Skermanella TT6 skin isolate.</title>
        <authorList>
            <person name="Lee K."/>
            <person name="Ganzorig M."/>
        </authorList>
    </citation>
    <scope>NUCLEOTIDE SEQUENCE</scope>
    <source>
        <strain evidence="2">TT6</strain>
    </source>
</reference>
<keyword evidence="1" id="KW-0812">Transmembrane</keyword>
<dbReference type="RefSeq" id="WP_201083365.1">
    <property type="nucleotide sequence ID" value="NZ_CP067422.1"/>
</dbReference>
<evidence type="ECO:0000313" key="2">
    <source>
        <dbReference type="EMBL" id="QQP93644.1"/>
    </source>
</evidence>
<name>A0ABX7BH09_9PROT</name>
<keyword evidence="1" id="KW-0472">Membrane</keyword>